<proteinExistence type="predicted"/>
<accession>A0A379JML2</accession>
<keyword evidence="2" id="KW-1185">Reference proteome</keyword>
<name>A0A379JML2_9NOCA</name>
<dbReference type="RefSeq" id="WP_039819003.1">
    <property type="nucleotide sequence ID" value="NZ_UGRY01000008.1"/>
</dbReference>
<organism evidence="1 2">
    <name type="scientific">Nocardia otitidiscaviarum</name>
    <dbReference type="NCBI Taxonomy" id="1823"/>
    <lineage>
        <taxon>Bacteria</taxon>
        <taxon>Bacillati</taxon>
        <taxon>Actinomycetota</taxon>
        <taxon>Actinomycetes</taxon>
        <taxon>Mycobacteriales</taxon>
        <taxon>Nocardiaceae</taxon>
        <taxon>Nocardia</taxon>
    </lineage>
</organism>
<evidence type="ECO:0000313" key="2">
    <source>
        <dbReference type="Proteomes" id="UP000255467"/>
    </source>
</evidence>
<protein>
    <submittedName>
        <fullName evidence="1">Uncharacterized protein</fullName>
    </submittedName>
</protein>
<sequence>MLPELPTTPITTIGTVRSIGGATVIVLDYAAPRGPRRGCRYRVDPIDAEPGTTGCTRVVFHLDGRAALRPPPWAQQREVGLRLRALPDRRAHQIPRDLAAALETAAVTIDHLTDADLTQMVEMVIEAHDPAVRAARITAVVTAVAATADQAAVQS</sequence>
<reference evidence="1 2" key="1">
    <citation type="submission" date="2018-06" db="EMBL/GenBank/DDBJ databases">
        <authorList>
            <consortium name="Pathogen Informatics"/>
            <person name="Doyle S."/>
        </authorList>
    </citation>
    <scope>NUCLEOTIDE SEQUENCE [LARGE SCALE GENOMIC DNA]</scope>
    <source>
        <strain evidence="1 2">NCTC1934</strain>
    </source>
</reference>
<dbReference type="Proteomes" id="UP000255467">
    <property type="component" value="Unassembled WGS sequence"/>
</dbReference>
<dbReference type="EMBL" id="UGRY01000008">
    <property type="protein sequence ID" value="SUD49596.1"/>
    <property type="molecule type" value="Genomic_DNA"/>
</dbReference>
<dbReference type="AlphaFoldDB" id="A0A379JML2"/>
<evidence type="ECO:0000313" key="1">
    <source>
        <dbReference type="EMBL" id="SUD49596.1"/>
    </source>
</evidence>
<dbReference type="OrthoDB" id="4570341at2"/>
<gene>
    <name evidence="1" type="ORF">NCTC1934_06950</name>
</gene>